<dbReference type="EMBL" id="CP000527">
    <property type="protein sequence ID" value="ABM28893.1"/>
    <property type="molecule type" value="Genomic_DNA"/>
</dbReference>
<dbReference type="SMR" id="A0A0H3A8H2"/>
<evidence type="ECO:0000313" key="1">
    <source>
        <dbReference type="EMBL" id="ABM28893.1"/>
    </source>
</evidence>
<dbReference type="SUPFAM" id="SSF54285">
    <property type="entry name" value="MoaD/ThiS"/>
    <property type="match status" value="1"/>
</dbReference>
<dbReference type="KEGG" id="dvl:Dvul_1876"/>
<accession>A0A0H3A8H2</accession>
<sequence>MDIEIKCFATLSRFTPEGGRMQLDGGTTVAGVMQALGIAADDVKIVFINGIHATPETVLQSGDRLGLFPAVGGG</sequence>
<proteinExistence type="predicted"/>
<organism evidence="1 2">
    <name type="scientific">Nitratidesulfovibrio vulgaris (strain DP4)</name>
    <name type="common">Desulfovibrio vulgaris</name>
    <dbReference type="NCBI Taxonomy" id="391774"/>
    <lineage>
        <taxon>Bacteria</taxon>
        <taxon>Pseudomonadati</taxon>
        <taxon>Thermodesulfobacteriota</taxon>
        <taxon>Desulfovibrionia</taxon>
        <taxon>Desulfovibrionales</taxon>
        <taxon>Desulfovibrionaceae</taxon>
        <taxon>Nitratidesulfovibrio</taxon>
    </lineage>
</organism>
<protein>
    <submittedName>
        <fullName evidence="1">ThiamineS protein</fullName>
    </submittedName>
</protein>
<dbReference type="CDD" id="cd17040">
    <property type="entry name" value="Ubl_MoaD_like"/>
    <property type="match status" value="1"/>
</dbReference>
<dbReference type="InterPro" id="IPR012675">
    <property type="entry name" value="Beta-grasp_dom_sf"/>
</dbReference>
<dbReference type="Proteomes" id="UP000009173">
    <property type="component" value="Chromosome"/>
</dbReference>
<reference evidence="2" key="1">
    <citation type="journal article" date="2009" name="Environ. Microbiol.">
        <title>Contribution of mobile genetic elements to Desulfovibrio vulgaris genome plasticity.</title>
        <authorList>
            <person name="Walker C.B."/>
            <person name="Stolyar S."/>
            <person name="Chivian D."/>
            <person name="Pinel N."/>
            <person name="Gabster J.A."/>
            <person name="Dehal P.S."/>
            <person name="He Z."/>
            <person name="Yang Z.K."/>
            <person name="Yen H.C."/>
            <person name="Zhou J."/>
            <person name="Wall J.D."/>
            <person name="Hazen T.C."/>
            <person name="Arkin A.P."/>
            <person name="Stahl D.A."/>
        </authorList>
    </citation>
    <scope>NUCLEOTIDE SEQUENCE [LARGE SCALE GENOMIC DNA]</scope>
    <source>
        <strain evidence="2">DP4</strain>
    </source>
</reference>
<dbReference type="Gene3D" id="3.10.20.30">
    <property type="match status" value="1"/>
</dbReference>
<evidence type="ECO:0000313" key="2">
    <source>
        <dbReference type="Proteomes" id="UP000009173"/>
    </source>
</evidence>
<name>A0A0H3A8H2_NITV4</name>
<dbReference type="HOGENOM" id="CLU_114601_5_2_7"/>
<dbReference type="InterPro" id="IPR016155">
    <property type="entry name" value="Mopterin_synth/thiamin_S_b"/>
</dbReference>
<dbReference type="AlphaFoldDB" id="A0A0H3A8H2"/>
<gene>
    <name evidence="1" type="ordered locus">Dvul_1876</name>
</gene>
<dbReference type="InterPro" id="IPR003749">
    <property type="entry name" value="ThiS/MoaD-like"/>
</dbReference>
<dbReference type="Pfam" id="PF02597">
    <property type="entry name" value="ThiS"/>
    <property type="match status" value="1"/>
</dbReference>
<dbReference type="RefSeq" id="WP_010938477.1">
    <property type="nucleotide sequence ID" value="NC_008751.1"/>
</dbReference>